<proteinExistence type="predicted"/>
<accession>A0ABU1R0Y7</accession>
<sequence>MVFVCQTPLRWQDNTGEAKARMHLKVRYLLIFSQIKLSVSKRSRKQPGCPLC</sequence>
<gene>
    <name evidence="1" type="ORF">J2W84_004124</name>
</gene>
<organism evidence="1 2">
    <name type="scientific">Dyadobacter fermentans</name>
    <dbReference type="NCBI Taxonomy" id="94254"/>
    <lineage>
        <taxon>Bacteria</taxon>
        <taxon>Pseudomonadati</taxon>
        <taxon>Bacteroidota</taxon>
        <taxon>Cytophagia</taxon>
        <taxon>Cytophagales</taxon>
        <taxon>Spirosomataceae</taxon>
        <taxon>Dyadobacter</taxon>
    </lineage>
</organism>
<evidence type="ECO:0000313" key="1">
    <source>
        <dbReference type="EMBL" id="MDR6807073.1"/>
    </source>
</evidence>
<name>A0ABU1R0Y7_9BACT</name>
<dbReference type="EMBL" id="JAVDTI010000004">
    <property type="protein sequence ID" value="MDR6807073.1"/>
    <property type="molecule type" value="Genomic_DNA"/>
</dbReference>
<evidence type="ECO:0000313" key="2">
    <source>
        <dbReference type="Proteomes" id="UP001264980"/>
    </source>
</evidence>
<dbReference type="RefSeq" id="WP_309986936.1">
    <property type="nucleotide sequence ID" value="NZ_JAVDTI010000004.1"/>
</dbReference>
<comment type="caution">
    <text evidence="1">The sequence shown here is derived from an EMBL/GenBank/DDBJ whole genome shotgun (WGS) entry which is preliminary data.</text>
</comment>
<keyword evidence="2" id="KW-1185">Reference proteome</keyword>
<dbReference type="Proteomes" id="UP001264980">
    <property type="component" value="Unassembled WGS sequence"/>
</dbReference>
<protein>
    <submittedName>
        <fullName evidence="1">Uncharacterized protein</fullName>
    </submittedName>
</protein>
<reference evidence="1 2" key="1">
    <citation type="submission" date="2023-07" db="EMBL/GenBank/DDBJ databases">
        <title>Sorghum-associated microbial communities from plants grown in Nebraska, USA.</title>
        <authorList>
            <person name="Schachtman D."/>
        </authorList>
    </citation>
    <scope>NUCLEOTIDE SEQUENCE [LARGE SCALE GENOMIC DNA]</scope>
    <source>
        <strain evidence="1 2">BE57</strain>
    </source>
</reference>